<evidence type="ECO:0000313" key="3">
    <source>
        <dbReference type="Proteomes" id="UP001466331"/>
    </source>
</evidence>
<evidence type="ECO:0000313" key="2">
    <source>
        <dbReference type="EMBL" id="MEM5947214.1"/>
    </source>
</evidence>
<keyword evidence="1" id="KW-0732">Signal</keyword>
<dbReference type="RefSeq" id="WP_420068664.1">
    <property type="nucleotide sequence ID" value="NZ_JBCHKQ010000001.1"/>
</dbReference>
<evidence type="ECO:0000256" key="1">
    <source>
        <dbReference type="SAM" id="SignalP"/>
    </source>
</evidence>
<organism evidence="2 3">
    <name type="scientific">Rarispira pelagica</name>
    <dbReference type="NCBI Taxonomy" id="3141764"/>
    <lineage>
        <taxon>Bacteria</taxon>
        <taxon>Pseudomonadati</taxon>
        <taxon>Spirochaetota</taxon>
        <taxon>Spirochaetia</taxon>
        <taxon>Winmispirales</taxon>
        <taxon>Winmispiraceae</taxon>
        <taxon>Rarispira</taxon>
    </lineage>
</organism>
<accession>A0ABU9U978</accession>
<feature type="chain" id="PRO_5047378374" description="Capsule assembly Wzi family protein" evidence="1">
    <location>
        <begin position="25"/>
        <end position="561"/>
    </location>
</feature>
<keyword evidence="3" id="KW-1185">Reference proteome</keyword>
<evidence type="ECO:0008006" key="4">
    <source>
        <dbReference type="Google" id="ProtNLM"/>
    </source>
</evidence>
<gene>
    <name evidence="2" type="ORF">WKV44_01530</name>
</gene>
<feature type="signal peptide" evidence="1">
    <location>
        <begin position="1"/>
        <end position="24"/>
    </location>
</feature>
<dbReference type="EMBL" id="JBCHKQ010000001">
    <property type="protein sequence ID" value="MEM5947214.1"/>
    <property type="molecule type" value="Genomic_DNA"/>
</dbReference>
<dbReference type="Proteomes" id="UP001466331">
    <property type="component" value="Unassembled WGS sequence"/>
</dbReference>
<protein>
    <recommendedName>
        <fullName evidence="4">Capsule assembly Wzi family protein</fullName>
    </recommendedName>
</protein>
<reference evidence="2 3" key="1">
    <citation type="submission" date="2024-03" db="EMBL/GenBank/DDBJ databases">
        <title>Ignisphaera cupida sp. nov., a hyperthermophilic hydrolytic archaeon from a hot spring of Kamchatka, and proposal of Ignisphaeraceae fam. nov.</title>
        <authorList>
            <person name="Podosokorskaya O.A."/>
            <person name="Elcheninov A.G."/>
            <person name="Maltseva A.I."/>
            <person name="Zayulina K.S."/>
            <person name="Novikov A."/>
            <person name="Merkel A.Y."/>
        </authorList>
    </citation>
    <scope>NUCLEOTIDE SEQUENCE [LARGE SCALE GENOMIC DNA]</scope>
    <source>
        <strain evidence="2 3">38H-sp</strain>
    </source>
</reference>
<comment type="caution">
    <text evidence="2">The sequence shown here is derived from an EMBL/GenBank/DDBJ whole genome shotgun (WGS) entry which is preliminary data.</text>
</comment>
<dbReference type="InterPro" id="IPR038636">
    <property type="entry name" value="Wzi_sf"/>
</dbReference>
<dbReference type="Gene3D" id="2.40.160.130">
    <property type="entry name" value="Capsule assembly protein Wzi"/>
    <property type="match status" value="1"/>
</dbReference>
<proteinExistence type="predicted"/>
<sequence length="561" mass="63855">MNIKKIQKSIFFILIINIVAHAQAFLDPQDDIYKYFDRWITTGYVDFLPPLRPYPQEILEKGLLQVIERGDRQSRNKAKSFLEEIKKNDSSKYYNQEKEKQELEFSSPVFTPLAKALINISDNDFFAISGAGFLLDYRLNSLIYAAADWSLLLVDKQNGESLSSPSPPARSKQLEGMAQPEYSGFPLDMVADSSNMSIAGRTYYIKQSIHSIINMGDSRLYTQIGLVRSSFGPFFSESIVLSPSSQHAIRYNLVYYALGWTYSAIYMDLVATNNIGEGANTGKHLRINSLEWNIGKNIRAGLFETVLWGPDFNLYYLIPLGELTYQQIYAGAPDNSLFGLSLTVRTPYRFRYDIMLYVDDLEFYDLVKLNFNTLYKASIQTAIKWVPLYKSLKDISLEYILITPYMYTHKDSDTYNYLNYTHDGLSLALQLPPNSDRLMLAATIEPLDWVTLSPKLSFTRHANASEGIADIAYPADGSIFDAGYTTTGYPSFDAQPTRFMTQDTIEKTLEAGLDAGFAIETESLDMKIELAYKILYTWNYNLIAGNNKLQNYISINSKITW</sequence>
<name>A0ABU9U978_9SPIR</name>